<feature type="domain" description="DUF397" evidence="1">
    <location>
        <begin position="6"/>
        <end position="58"/>
    </location>
</feature>
<proteinExistence type="predicted"/>
<evidence type="ECO:0000313" key="3">
    <source>
        <dbReference type="Proteomes" id="UP000323380"/>
    </source>
</evidence>
<dbReference type="STRING" id="1220554.GCA_001552135_03590"/>
<dbReference type="RefSeq" id="WP_083980813.1">
    <property type="nucleotide sequence ID" value="NZ_VSFG01000001.1"/>
</dbReference>
<sequence>MDPRSLTWRKARRSTENGGNCVELATLNESIAIRDSKNPESALILTRSSFRRFTETLKNL</sequence>
<dbReference type="AlphaFoldDB" id="A0A5D0NXW6"/>
<dbReference type="Proteomes" id="UP000323380">
    <property type="component" value="Unassembled WGS sequence"/>
</dbReference>
<gene>
    <name evidence="2" type="ORF">FXF69_10890</name>
</gene>
<evidence type="ECO:0000313" key="2">
    <source>
        <dbReference type="EMBL" id="TYB49553.1"/>
    </source>
</evidence>
<reference evidence="2 3" key="1">
    <citation type="submission" date="2019-08" db="EMBL/GenBank/DDBJ databases">
        <title>Actinomadura sp. nov. CYP1-5 isolated from mountain soil.</title>
        <authorList>
            <person name="Songsumanus A."/>
            <person name="Kuncharoen N."/>
            <person name="Kudo T."/>
            <person name="Yuki M."/>
            <person name="Igarashi Y."/>
            <person name="Tanasupawat S."/>
        </authorList>
    </citation>
    <scope>NUCLEOTIDE SEQUENCE [LARGE SCALE GENOMIC DNA]</scope>
    <source>
        <strain evidence="2 3">JCM 14158</strain>
    </source>
</reference>
<dbReference type="InterPro" id="IPR007278">
    <property type="entry name" value="DUF397"/>
</dbReference>
<evidence type="ECO:0000259" key="1">
    <source>
        <dbReference type="Pfam" id="PF04149"/>
    </source>
</evidence>
<comment type="caution">
    <text evidence="2">The sequence shown here is derived from an EMBL/GenBank/DDBJ whole genome shotgun (WGS) entry which is preliminary data.</text>
</comment>
<name>A0A5D0NXW6_9ACTN</name>
<protein>
    <submittedName>
        <fullName evidence="2">DUF397 domain-containing protein</fullName>
    </submittedName>
</protein>
<dbReference type="Pfam" id="PF04149">
    <property type="entry name" value="DUF397"/>
    <property type="match status" value="1"/>
</dbReference>
<keyword evidence="3" id="KW-1185">Reference proteome</keyword>
<dbReference type="EMBL" id="VSFG01000001">
    <property type="protein sequence ID" value="TYB49553.1"/>
    <property type="molecule type" value="Genomic_DNA"/>
</dbReference>
<organism evidence="2 3">
    <name type="scientific">Actinomadura chibensis</name>
    <dbReference type="NCBI Taxonomy" id="392828"/>
    <lineage>
        <taxon>Bacteria</taxon>
        <taxon>Bacillati</taxon>
        <taxon>Actinomycetota</taxon>
        <taxon>Actinomycetes</taxon>
        <taxon>Streptosporangiales</taxon>
        <taxon>Thermomonosporaceae</taxon>
        <taxon>Actinomadura</taxon>
    </lineage>
</organism>
<accession>A0A5D0NXW6</accession>